<reference evidence="2" key="1">
    <citation type="submission" date="2015-07" db="EMBL/GenBank/DDBJ databases">
        <authorList>
            <person name="Kim K.M."/>
        </authorList>
    </citation>
    <scope>NUCLEOTIDE SEQUENCE [LARGE SCALE GENOMIC DNA]</scope>
    <source>
        <strain evidence="2">KCTC 42284</strain>
    </source>
</reference>
<dbReference type="AlphaFoldDB" id="A0A0K0XTR0"/>
<organism evidence="1 2">
    <name type="scientific">Wenzhouxiangella marina</name>
    <dbReference type="NCBI Taxonomy" id="1579979"/>
    <lineage>
        <taxon>Bacteria</taxon>
        <taxon>Pseudomonadati</taxon>
        <taxon>Pseudomonadota</taxon>
        <taxon>Gammaproteobacteria</taxon>
        <taxon>Chromatiales</taxon>
        <taxon>Wenzhouxiangellaceae</taxon>
        <taxon>Wenzhouxiangella</taxon>
    </lineage>
</organism>
<proteinExistence type="predicted"/>
<dbReference type="RefSeq" id="WP_049724764.1">
    <property type="nucleotide sequence ID" value="NZ_CP012154.1"/>
</dbReference>
<gene>
    <name evidence="1" type="ORF">WM2015_718</name>
</gene>
<evidence type="ECO:0000313" key="1">
    <source>
        <dbReference type="EMBL" id="AKS41099.1"/>
    </source>
</evidence>
<protein>
    <submittedName>
        <fullName evidence="1">Uncharacterized protein</fullName>
    </submittedName>
</protein>
<dbReference type="STRING" id="1579979.WM2015_718"/>
<dbReference type="OrthoDB" id="7844496at2"/>
<keyword evidence="2" id="KW-1185">Reference proteome</keyword>
<sequence>MTDSTISGLYGPAIPQPRDFSDALDGLVLSCDTPQNPVVNCSFETGDYTGWVTQDFPYPDFFFEQQVAGPTYVGYTFFTSSPVDGVFSSLNGFDGAGPGTIELGQDISLPAGSSLTLEFAHRAAWDLYNYGGGTLDRQFDVVIEPSGGGAPIETFPVLTASPGELVLDTGVTIESIDLSAYAGQSVRLNFVWTVPEAFTGPAFFEIDNVSVVAGAPPGPVQPSFAVPMLDVTGLLVLGAMTWALASKVLGSRS</sequence>
<dbReference type="KEGG" id="wma:WM2015_718"/>
<dbReference type="EMBL" id="CP012154">
    <property type="protein sequence ID" value="AKS41099.1"/>
    <property type="molecule type" value="Genomic_DNA"/>
</dbReference>
<accession>A0A0K0XTR0</accession>
<dbReference type="Proteomes" id="UP000066624">
    <property type="component" value="Chromosome"/>
</dbReference>
<name>A0A0K0XTR0_9GAMM</name>
<evidence type="ECO:0000313" key="2">
    <source>
        <dbReference type="Proteomes" id="UP000066624"/>
    </source>
</evidence>